<dbReference type="InterPro" id="IPR038157">
    <property type="entry name" value="FeoA_core_dom"/>
</dbReference>
<dbReference type="RefSeq" id="WP_013273927.1">
    <property type="nucleotide sequence ID" value="NC_014376.1"/>
</dbReference>
<dbReference type="Gene3D" id="2.30.30.90">
    <property type="match status" value="1"/>
</dbReference>
<keyword evidence="4" id="KW-1185">Reference proteome</keyword>
<keyword evidence="1" id="KW-0408">Iron</keyword>
<dbReference type="GO" id="GO:0046914">
    <property type="term" value="F:transition metal ion binding"/>
    <property type="evidence" value="ECO:0007669"/>
    <property type="project" value="InterPro"/>
</dbReference>
<gene>
    <name evidence="3" type="ordered locus">Closa_3332</name>
</gene>
<dbReference type="Proteomes" id="UP000001662">
    <property type="component" value="Chromosome"/>
</dbReference>
<evidence type="ECO:0000259" key="2">
    <source>
        <dbReference type="SMART" id="SM00899"/>
    </source>
</evidence>
<dbReference type="KEGG" id="csh:Closa_3332"/>
<dbReference type="OrthoDB" id="9811076at2"/>
<reference evidence="3" key="1">
    <citation type="submission" date="2010-07" db="EMBL/GenBank/DDBJ databases">
        <title>Complete sequence of Clostridium saccharolyticum WM1.</title>
        <authorList>
            <consortium name="US DOE Joint Genome Institute"/>
            <person name="Lucas S."/>
            <person name="Copeland A."/>
            <person name="Lapidus A."/>
            <person name="Cheng J.-F."/>
            <person name="Bruce D."/>
            <person name="Goodwin L."/>
            <person name="Pitluck S."/>
            <person name="Chertkov O."/>
            <person name="Detter J.C."/>
            <person name="Han C."/>
            <person name="Tapia R."/>
            <person name="Land M."/>
            <person name="Hauser L."/>
            <person name="Chang Y.-J."/>
            <person name="Jeffries C."/>
            <person name="Kyrpides N."/>
            <person name="Ivanova N."/>
            <person name="Mikhailova N."/>
            <person name="Mouttaki H."/>
            <person name="Lin L."/>
            <person name="Zhou J."/>
            <person name="Hemme C.L."/>
            <person name="Woyke T."/>
        </authorList>
    </citation>
    <scope>NUCLEOTIDE SEQUENCE [LARGE SCALE GENOMIC DNA]</scope>
    <source>
        <strain evidence="3">WM1</strain>
    </source>
</reference>
<evidence type="ECO:0000313" key="3">
    <source>
        <dbReference type="EMBL" id="ADL05861.1"/>
    </source>
</evidence>
<sequence>MSENFRLADLKRGQKAVIAKLAAYDDMRRRLQDIGLIEGTTVECLGKSPLGDPTAFLIRGAVIALRSEDSGRVLVQSGAEKKENHHYGGEMVAATVSLEDQVWD</sequence>
<dbReference type="InterPro" id="IPR007167">
    <property type="entry name" value="Fe-transptr_FeoA-like"/>
</dbReference>
<dbReference type="PaxDb" id="610130-Closa_3332"/>
<accession>D9R9B0</accession>
<evidence type="ECO:0000313" key="4">
    <source>
        <dbReference type="Proteomes" id="UP000001662"/>
    </source>
</evidence>
<dbReference type="AlphaFoldDB" id="D9R9B0"/>
<dbReference type="PANTHER" id="PTHR42954">
    <property type="entry name" value="FE(2+) TRANSPORT PROTEIN A"/>
    <property type="match status" value="1"/>
</dbReference>
<dbReference type="InterPro" id="IPR052713">
    <property type="entry name" value="FeoA"/>
</dbReference>
<dbReference type="Pfam" id="PF04023">
    <property type="entry name" value="FeoA"/>
    <property type="match status" value="1"/>
</dbReference>
<name>D9R9B0_LACSW</name>
<protein>
    <submittedName>
        <fullName evidence="3">FeoA family protein</fullName>
    </submittedName>
</protein>
<dbReference type="eggNOG" id="COG1918">
    <property type="taxonomic scope" value="Bacteria"/>
</dbReference>
<feature type="domain" description="Ferrous iron transporter FeoA-like" evidence="2">
    <location>
        <begin position="5"/>
        <end position="77"/>
    </location>
</feature>
<dbReference type="STRING" id="610130.Closa_3332"/>
<dbReference type="SMART" id="SM00899">
    <property type="entry name" value="FeoA"/>
    <property type="match status" value="1"/>
</dbReference>
<dbReference type="InterPro" id="IPR008988">
    <property type="entry name" value="Transcriptional_repressor_C"/>
</dbReference>
<dbReference type="PANTHER" id="PTHR42954:SF2">
    <property type="entry name" value="FE(2+) TRANSPORT PROTEIN A"/>
    <property type="match status" value="1"/>
</dbReference>
<dbReference type="SUPFAM" id="SSF50037">
    <property type="entry name" value="C-terminal domain of transcriptional repressors"/>
    <property type="match status" value="1"/>
</dbReference>
<organism evidence="3 4">
    <name type="scientific">Lacrimispora saccharolytica (strain ATCC 35040 / DSM 2544 / NRCC 2533 / WM1)</name>
    <name type="common">Clostridium saccharolyticum</name>
    <dbReference type="NCBI Taxonomy" id="610130"/>
    <lineage>
        <taxon>Bacteria</taxon>
        <taxon>Bacillati</taxon>
        <taxon>Bacillota</taxon>
        <taxon>Clostridia</taxon>
        <taxon>Lachnospirales</taxon>
        <taxon>Lachnospiraceae</taxon>
        <taxon>Lacrimispora</taxon>
    </lineage>
</organism>
<evidence type="ECO:0000256" key="1">
    <source>
        <dbReference type="ARBA" id="ARBA00023004"/>
    </source>
</evidence>
<dbReference type="EMBL" id="CP002109">
    <property type="protein sequence ID" value="ADL05861.1"/>
    <property type="molecule type" value="Genomic_DNA"/>
</dbReference>
<dbReference type="HOGENOM" id="CLU_2069901_0_0_9"/>
<proteinExistence type="predicted"/>